<dbReference type="AlphaFoldDB" id="A0A9D4VJN6"/>
<evidence type="ECO:0000313" key="1">
    <source>
        <dbReference type="EMBL" id="KAI5384542.1"/>
    </source>
</evidence>
<reference evidence="1 2" key="1">
    <citation type="journal article" date="2022" name="Nat. Genet.">
        <title>Improved pea reference genome and pan-genome highlight genomic features and evolutionary characteristics.</title>
        <authorList>
            <person name="Yang T."/>
            <person name="Liu R."/>
            <person name="Luo Y."/>
            <person name="Hu S."/>
            <person name="Wang D."/>
            <person name="Wang C."/>
            <person name="Pandey M.K."/>
            <person name="Ge S."/>
            <person name="Xu Q."/>
            <person name="Li N."/>
            <person name="Li G."/>
            <person name="Huang Y."/>
            <person name="Saxena R.K."/>
            <person name="Ji Y."/>
            <person name="Li M."/>
            <person name="Yan X."/>
            <person name="He Y."/>
            <person name="Liu Y."/>
            <person name="Wang X."/>
            <person name="Xiang C."/>
            <person name="Varshney R.K."/>
            <person name="Ding H."/>
            <person name="Gao S."/>
            <person name="Zong X."/>
        </authorList>
    </citation>
    <scope>NUCLEOTIDE SEQUENCE [LARGE SCALE GENOMIC DNA]</scope>
    <source>
        <strain evidence="1 2">cv. Zhongwan 6</strain>
    </source>
</reference>
<dbReference type="GO" id="GO:0003676">
    <property type="term" value="F:nucleic acid binding"/>
    <property type="evidence" value="ECO:0007669"/>
    <property type="project" value="InterPro"/>
</dbReference>
<dbReference type="EMBL" id="JAMSHJ010000007">
    <property type="protein sequence ID" value="KAI5384542.1"/>
    <property type="molecule type" value="Genomic_DNA"/>
</dbReference>
<dbReference type="Gramene" id="Psat07G0151800-T1">
    <property type="protein sequence ID" value="KAI5384542.1"/>
    <property type="gene ID" value="KIW84_071518"/>
</dbReference>
<dbReference type="Proteomes" id="UP001058974">
    <property type="component" value="Chromosome 7"/>
</dbReference>
<name>A0A9D4VJN6_PEA</name>
<comment type="caution">
    <text evidence="1">The sequence shown here is derived from an EMBL/GenBank/DDBJ whole genome shotgun (WGS) entry which is preliminary data.</text>
</comment>
<sequence>MYKLFEEFGMIDEVVIPPKRDKRGRKYKFVCFFNVGNVRRLVLQLYNLIIEGRKFFANIPRFHCALEGVFPPDAAKGKKTDDVDNAIIPHRAQEVSFEVMKEEMIRFEKTFIEKVLVMGATYNMQRTFQYEGYFSLKVTPLGANLFLLEENEEGELEALVEGVKDWLG</sequence>
<dbReference type="SUPFAM" id="SSF54928">
    <property type="entry name" value="RNA-binding domain, RBD"/>
    <property type="match status" value="1"/>
</dbReference>
<dbReference type="InterPro" id="IPR012677">
    <property type="entry name" value="Nucleotide-bd_a/b_plait_sf"/>
</dbReference>
<evidence type="ECO:0000313" key="2">
    <source>
        <dbReference type="Proteomes" id="UP001058974"/>
    </source>
</evidence>
<organism evidence="1 2">
    <name type="scientific">Pisum sativum</name>
    <name type="common">Garden pea</name>
    <name type="synonym">Lathyrus oleraceus</name>
    <dbReference type="NCBI Taxonomy" id="3888"/>
    <lineage>
        <taxon>Eukaryota</taxon>
        <taxon>Viridiplantae</taxon>
        <taxon>Streptophyta</taxon>
        <taxon>Embryophyta</taxon>
        <taxon>Tracheophyta</taxon>
        <taxon>Spermatophyta</taxon>
        <taxon>Magnoliopsida</taxon>
        <taxon>eudicotyledons</taxon>
        <taxon>Gunneridae</taxon>
        <taxon>Pentapetalae</taxon>
        <taxon>rosids</taxon>
        <taxon>fabids</taxon>
        <taxon>Fabales</taxon>
        <taxon>Fabaceae</taxon>
        <taxon>Papilionoideae</taxon>
        <taxon>50 kb inversion clade</taxon>
        <taxon>NPAAA clade</taxon>
        <taxon>Hologalegina</taxon>
        <taxon>IRL clade</taxon>
        <taxon>Fabeae</taxon>
        <taxon>Lathyrus</taxon>
    </lineage>
</organism>
<dbReference type="InterPro" id="IPR035979">
    <property type="entry name" value="RBD_domain_sf"/>
</dbReference>
<accession>A0A9D4VJN6</accession>
<proteinExistence type="predicted"/>
<dbReference type="Gene3D" id="3.30.70.330">
    <property type="match status" value="1"/>
</dbReference>
<protein>
    <recommendedName>
        <fullName evidence="3">RRM domain-containing protein</fullName>
    </recommendedName>
</protein>
<evidence type="ECO:0008006" key="3">
    <source>
        <dbReference type="Google" id="ProtNLM"/>
    </source>
</evidence>
<keyword evidence="2" id="KW-1185">Reference proteome</keyword>
<gene>
    <name evidence="1" type="ORF">KIW84_071518</name>
</gene>